<keyword evidence="2" id="KW-0378">Hydrolase</keyword>
<dbReference type="STRING" id="490189.SAMN02927903_02372"/>
<proteinExistence type="predicted"/>
<dbReference type="EMBL" id="FMVF01000011">
    <property type="protein sequence ID" value="SCY79091.1"/>
    <property type="molecule type" value="Genomic_DNA"/>
</dbReference>
<dbReference type="Pfam" id="PF25594">
    <property type="entry name" value="GldB_lipo"/>
    <property type="match status" value="1"/>
</dbReference>
<dbReference type="InterPro" id="IPR019853">
    <property type="entry name" value="GldB-like"/>
</dbReference>
<dbReference type="AlphaFoldDB" id="A0A1G5ITP0"/>
<evidence type="ECO:0000313" key="3">
    <source>
        <dbReference type="Proteomes" id="UP000199354"/>
    </source>
</evidence>
<evidence type="ECO:0000256" key="1">
    <source>
        <dbReference type="SAM" id="SignalP"/>
    </source>
</evidence>
<keyword evidence="2" id="KW-0645">Protease</keyword>
<dbReference type="Proteomes" id="UP000199354">
    <property type="component" value="Unassembled WGS sequence"/>
</dbReference>
<keyword evidence="3" id="KW-1185">Reference proteome</keyword>
<sequence>MKKSIFLLLLCTQWLWAQDASELEKRANDCYRAKSYHEAGVLYKKSADHAWMNAARKKQYYNAACAFALSGEKDKAFENLGLMLKYGYSNREQLENDTDLQSLHDDIRWQNALSSIKKKVADSPHKSKYFTTDIDLFYRAFDLALKDPARAAEIFRNEYFAKGTDGLQDFFIGKINDEQKFAQTVLKLKDFYAQSRATLAQTNALRGPVRKYASKFEELYPQAVFPDVYFVVGRLSSNGTISDNGLLIGAEQMSKTPQTDTAHWNDWQREWVMDFGQIPVTVTHELVHFNQNGMKRENTLLCYALFEGSAEFIAELITGQTDGNYATFKGHEQRIWNDFETERRNDTYDDWIEAQPNRPRNALYWAGYMISKAYYTNASDKKKAIADILNIQDYESFFAQSGAADFIKALQ</sequence>
<accession>A0A1G5ITP0</accession>
<name>A0A1G5ITP0_9FLAO</name>
<protein>
    <submittedName>
        <fullName evidence="2">Predicted Zn-dependent protease</fullName>
    </submittedName>
</protein>
<keyword evidence="1" id="KW-0732">Signal</keyword>
<dbReference type="GO" id="GO:0006508">
    <property type="term" value="P:proteolysis"/>
    <property type="evidence" value="ECO:0007669"/>
    <property type="project" value="UniProtKB-KW"/>
</dbReference>
<organism evidence="2 3">
    <name type="scientific">Flavobacterium caeni</name>
    <dbReference type="NCBI Taxonomy" id="490189"/>
    <lineage>
        <taxon>Bacteria</taxon>
        <taxon>Pseudomonadati</taxon>
        <taxon>Bacteroidota</taxon>
        <taxon>Flavobacteriia</taxon>
        <taxon>Flavobacteriales</taxon>
        <taxon>Flavobacteriaceae</taxon>
        <taxon>Flavobacterium</taxon>
    </lineage>
</organism>
<dbReference type="NCBIfam" id="NF047558">
    <property type="entry name" value="TPR_END_plus"/>
    <property type="match status" value="1"/>
</dbReference>
<dbReference type="OrthoDB" id="6402335at2"/>
<evidence type="ECO:0000313" key="2">
    <source>
        <dbReference type="EMBL" id="SCY79091.1"/>
    </source>
</evidence>
<gene>
    <name evidence="2" type="ORF">SAMN02927903_02372</name>
</gene>
<reference evidence="2 3" key="1">
    <citation type="submission" date="2016-10" db="EMBL/GenBank/DDBJ databases">
        <authorList>
            <person name="de Groot N.N."/>
        </authorList>
    </citation>
    <scope>NUCLEOTIDE SEQUENCE [LARGE SCALE GENOMIC DNA]</scope>
    <source>
        <strain evidence="2 3">CGMCC 1.7031</strain>
    </source>
</reference>
<dbReference type="RefSeq" id="WP_091144031.1">
    <property type="nucleotide sequence ID" value="NZ_FMVF01000011.1"/>
</dbReference>
<feature type="chain" id="PRO_5011460327" evidence="1">
    <location>
        <begin position="18"/>
        <end position="411"/>
    </location>
</feature>
<dbReference type="GO" id="GO:0008233">
    <property type="term" value="F:peptidase activity"/>
    <property type="evidence" value="ECO:0007669"/>
    <property type="project" value="UniProtKB-KW"/>
</dbReference>
<feature type="signal peptide" evidence="1">
    <location>
        <begin position="1"/>
        <end position="17"/>
    </location>
</feature>